<name>A0A6B3QQ96_STRTE</name>
<organism evidence="2">
    <name type="scientific">Streptomyces tendae</name>
    <dbReference type="NCBI Taxonomy" id="1932"/>
    <lineage>
        <taxon>Bacteria</taxon>
        <taxon>Bacillati</taxon>
        <taxon>Actinomycetota</taxon>
        <taxon>Actinomycetes</taxon>
        <taxon>Kitasatosporales</taxon>
        <taxon>Streptomycetaceae</taxon>
        <taxon>Streptomyces</taxon>
    </lineage>
</organism>
<dbReference type="AlphaFoldDB" id="A0A6B3QQ96"/>
<protein>
    <recommendedName>
        <fullName evidence="4">Cupin domain-containing protein</fullName>
    </recommendedName>
</protein>
<dbReference type="RefSeq" id="WP_161378592.1">
    <property type="nucleotide sequence ID" value="NZ_JAAIFS010000005.1"/>
</dbReference>
<evidence type="ECO:0008006" key="4">
    <source>
        <dbReference type="Google" id="ProtNLM"/>
    </source>
</evidence>
<reference evidence="2" key="1">
    <citation type="journal article" date="2020" name="Microorganisms">
        <title>Isolation, Genomic and Metabolomic Characterization of Streptomyces tendae VITAKN with Quorum Sensing Inhibitory Activity from Southern India.</title>
        <authorList>
            <person name="Ishaque N.M."/>
            <person name="Burgsdorf I."/>
            <person name="Limlingan Malit J.J."/>
            <person name="Saha S."/>
            <person name="Teta R."/>
            <person name="Ewe D."/>
            <person name="Kannabiran K."/>
            <person name="Hrouzek P."/>
            <person name="Steindler L."/>
            <person name="Costantino V."/>
            <person name="Saurav K."/>
        </authorList>
    </citation>
    <scope>NUCLEOTIDE SEQUENCE</scope>
    <source>
        <strain evidence="2">VITAKN</strain>
    </source>
</reference>
<dbReference type="EMBL" id="JBIQWK010000015">
    <property type="protein sequence ID" value="MFI0576918.1"/>
    <property type="molecule type" value="Genomic_DNA"/>
</dbReference>
<dbReference type="SUPFAM" id="SSF51182">
    <property type="entry name" value="RmlC-like cupins"/>
    <property type="match status" value="1"/>
</dbReference>
<evidence type="ECO:0000313" key="2">
    <source>
        <dbReference type="EMBL" id="NEV89908.1"/>
    </source>
</evidence>
<dbReference type="InterPro" id="IPR014710">
    <property type="entry name" value="RmlC-like_jellyroll"/>
</dbReference>
<evidence type="ECO:0000313" key="3">
    <source>
        <dbReference type="Proteomes" id="UP001610810"/>
    </source>
</evidence>
<proteinExistence type="predicted"/>
<accession>A0A6B3QQ96</accession>
<dbReference type="EMBL" id="JAAIFS010000005">
    <property type="protein sequence ID" value="NEV89908.1"/>
    <property type="molecule type" value="Genomic_DNA"/>
</dbReference>
<dbReference type="Proteomes" id="UP001610810">
    <property type="component" value="Unassembled WGS sequence"/>
</dbReference>
<evidence type="ECO:0000313" key="1">
    <source>
        <dbReference type="EMBL" id="MFI0576918.1"/>
    </source>
</evidence>
<keyword evidence="3" id="KW-1185">Reference proteome</keyword>
<gene>
    <name evidence="1" type="ORF">ACH3YB_35410</name>
    <name evidence="2" type="ORF">GUR47_25105</name>
</gene>
<reference evidence="1 3" key="2">
    <citation type="submission" date="2024-10" db="EMBL/GenBank/DDBJ databases">
        <authorList>
            <person name="Wannawong T."/>
            <person name="Kuncharoen N."/>
            <person name="Mhuantong W."/>
        </authorList>
    </citation>
    <scope>NUCLEOTIDE SEQUENCE [LARGE SCALE GENOMIC DNA]</scope>
    <source>
        <strain evidence="1 3">CALK1-4</strain>
    </source>
</reference>
<comment type="caution">
    <text evidence="2">The sequence shown here is derived from an EMBL/GenBank/DDBJ whole genome shotgun (WGS) entry which is preliminary data.</text>
</comment>
<sequence>MSGTETRTIGVTRMYTDAAGETHFAEEKLDLAEVNFAPPAPSMFLSTATEAKASVYLLLPDGYFGDFHPAPRKQVMTLLKGELEVQVSDGESRRFLPGGSVLVEDVTGKGHSTRSVGGESLLIVTQL</sequence>
<dbReference type="InterPro" id="IPR011051">
    <property type="entry name" value="RmlC_Cupin_sf"/>
</dbReference>
<dbReference type="Gene3D" id="2.60.120.10">
    <property type="entry name" value="Jelly Rolls"/>
    <property type="match status" value="1"/>
</dbReference>